<reference evidence="4" key="5">
    <citation type="submission" date="2015-06" db="UniProtKB">
        <authorList>
            <consortium name="EnsemblFungi"/>
        </authorList>
    </citation>
    <scope>IDENTIFICATION</scope>
    <source>
        <strain evidence="4">ATCC 64411</strain>
    </source>
</reference>
<organism evidence="4 5">
    <name type="scientific">Magnaporthiopsis poae (strain ATCC 64411 / 73-15)</name>
    <name type="common">Kentucky bluegrass fungus</name>
    <name type="synonym">Magnaporthe poae</name>
    <dbReference type="NCBI Taxonomy" id="644358"/>
    <lineage>
        <taxon>Eukaryota</taxon>
        <taxon>Fungi</taxon>
        <taxon>Dikarya</taxon>
        <taxon>Ascomycota</taxon>
        <taxon>Pezizomycotina</taxon>
        <taxon>Sordariomycetes</taxon>
        <taxon>Sordariomycetidae</taxon>
        <taxon>Magnaporthales</taxon>
        <taxon>Magnaporthaceae</taxon>
        <taxon>Magnaporthiopsis</taxon>
    </lineage>
</organism>
<protein>
    <recommendedName>
        <fullName evidence="2">Heterokaryon incompatibility domain-containing protein</fullName>
    </recommendedName>
</protein>
<dbReference type="OrthoDB" id="3486565at2759"/>
<dbReference type="VEuPathDB" id="FungiDB:MAPG_10295"/>
<dbReference type="AlphaFoldDB" id="A0A0C4EC81"/>
<reference evidence="3" key="3">
    <citation type="submission" date="2011-03" db="EMBL/GenBank/DDBJ databases">
        <title>Annotation of Magnaporthe poae ATCC 64411.</title>
        <authorList>
            <person name="Ma L.-J."/>
            <person name="Dead R."/>
            <person name="Young S.K."/>
            <person name="Zeng Q."/>
            <person name="Gargeya S."/>
            <person name="Fitzgerald M."/>
            <person name="Haas B."/>
            <person name="Abouelleil A."/>
            <person name="Alvarado L."/>
            <person name="Arachchi H.M."/>
            <person name="Berlin A."/>
            <person name="Brown A."/>
            <person name="Chapman S.B."/>
            <person name="Chen Z."/>
            <person name="Dunbar C."/>
            <person name="Freedman E."/>
            <person name="Gearin G."/>
            <person name="Gellesch M."/>
            <person name="Goldberg J."/>
            <person name="Griggs A."/>
            <person name="Gujja S."/>
            <person name="Heiman D."/>
            <person name="Howarth C."/>
            <person name="Larson L."/>
            <person name="Lui A."/>
            <person name="MacDonald P.J.P."/>
            <person name="Mehta T."/>
            <person name="Montmayeur A."/>
            <person name="Murphy C."/>
            <person name="Neiman D."/>
            <person name="Pearson M."/>
            <person name="Priest M."/>
            <person name="Roberts A."/>
            <person name="Saif S."/>
            <person name="Shea T."/>
            <person name="Shenoy N."/>
            <person name="Sisk P."/>
            <person name="Stolte C."/>
            <person name="Sykes S."/>
            <person name="Yandava C."/>
            <person name="Wortman J."/>
            <person name="Nusbaum C."/>
            <person name="Birren B."/>
        </authorList>
    </citation>
    <scope>NUCLEOTIDE SEQUENCE</scope>
    <source>
        <strain evidence="3">ATCC 64411</strain>
    </source>
</reference>
<proteinExistence type="predicted"/>
<feature type="region of interest" description="Disordered" evidence="1">
    <location>
        <begin position="426"/>
        <end position="498"/>
    </location>
</feature>
<keyword evidence="5" id="KW-1185">Reference proteome</keyword>
<dbReference type="Proteomes" id="UP000011715">
    <property type="component" value="Unassembled WGS sequence"/>
</dbReference>
<feature type="compositionally biased region" description="Basic and acidic residues" evidence="1">
    <location>
        <begin position="438"/>
        <end position="450"/>
    </location>
</feature>
<sequence length="498" mass="53881">MSFSFVISCPMVIGMLSSSHCRQPGPSPVLPTRIIDVDTKLLPTVDIKLSLGEFGEYLALSYCWGIGPHNYGLKKSWKFLEGRRSIFYHRLLKTIKDAIKITRQLGFRYLWVDALCVIQDDKDDWQRESARMSKVYSNAYCTISATGAGGVSEGCFMKRTVLDIPALPRRLPSGARLVLPDITLDEARTRLGVPPEEGVGNFPFRGSTPWRLWRASLGSHSPLGPRWGECGGKQKSWKVGFGSRKKLSAGNSPRIRTFYPPSLASQKSSMDAPTTDTVLDTVQRQLPRAAVYELLTEGYDWDVVLQDDSFVGLGGKTSSFQPWRPSSSPPLGGIRYRILGSLVYRCSKWKPHDLGAMVSSMAGFPVPPPFARSPRVSYPAKSARHALPAAAGRLSSRRRLLGSSGRTPGGGGGAGGGGAAGSGGGGFYTIGGSWENGDGSRSRGERDRSKTGGGAKNNSGAGLYYSDSHDGHEMAASPGTRPDEQPSDEEELTTLGRR</sequence>
<dbReference type="PANTHER" id="PTHR33112">
    <property type="entry name" value="DOMAIN PROTEIN, PUTATIVE-RELATED"/>
    <property type="match status" value="1"/>
</dbReference>
<evidence type="ECO:0000313" key="3">
    <source>
        <dbReference type="EMBL" id="KLU90441.1"/>
    </source>
</evidence>
<dbReference type="STRING" id="644358.A0A0C4EC81"/>
<dbReference type="EMBL" id="ADBL01002301">
    <property type="status" value="NOT_ANNOTATED_CDS"/>
    <property type="molecule type" value="Genomic_DNA"/>
</dbReference>
<dbReference type="PANTHER" id="PTHR33112:SF16">
    <property type="entry name" value="HETEROKARYON INCOMPATIBILITY DOMAIN-CONTAINING PROTEIN"/>
    <property type="match status" value="1"/>
</dbReference>
<accession>A0A0C4EC81</accession>
<evidence type="ECO:0000256" key="1">
    <source>
        <dbReference type="SAM" id="MobiDB-lite"/>
    </source>
</evidence>
<dbReference type="Pfam" id="PF06985">
    <property type="entry name" value="HET"/>
    <property type="match status" value="1"/>
</dbReference>
<dbReference type="InterPro" id="IPR010730">
    <property type="entry name" value="HET"/>
</dbReference>
<feature type="domain" description="Heterokaryon incompatibility" evidence="2">
    <location>
        <begin position="57"/>
        <end position="162"/>
    </location>
</feature>
<reference evidence="4" key="4">
    <citation type="journal article" date="2015" name="G3 (Bethesda)">
        <title>Genome sequences of three phytopathogenic species of the Magnaporthaceae family of fungi.</title>
        <authorList>
            <person name="Okagaki L.H."/>
            <person name="Nunes C.C."/>
            <person name="Sailsbery J."/>
            <person name="Clay B."/>
            <person name="Brown D."/>
            <person name="John T."/>
            <person name="Oh Y."/>
            <person name="Young N."/>
            <person name="Fitzgerald M."/>
            <person name="Haas B.J."/>
            <person name="Zeng Q."/>
            <person name="Young S."/>
            <person name="Adiconis X."/>
            <person name="Fan L."/>
            <person name="Levin J.Z."/>
            <person name="Mitchell T.K."/>
            <person name="Okubara P.A."/>
            <person name="Farman M.L."/>
            <person name="Kohn L.M."/>
            <person name="Birren B."/>
            <person name="Ma L.-J."/>
            <person name="Dean R.A."/>
        </authorList>
    </citation>
    <scope>NUCLEOTIDE SEQUENCE</scope>
    <source>
        <strain evidence="4">ATCC 64411 / 73-15</strain>
    </source>
</reference>
<evidence type="ECO:0000313" key="4">
    <source>
        <dbReference type="EnsemblFungi" id="MAPG_10295T0"/>
    </source>
</evidence>
<gene>
    <name evidence="3" type="ORF">MAPG_10295</name>
</gene>
<reference evidence="5" key="2">
    <citation type="submission" date="2010-05" db="EMBL/GenBank/DDBJ databases">
        <title>The genome sequence of Magnaporthe poae strain ATCC 64411.</title>
        <authorList>
            <person name="Ma L.-J."/>
            <person name="Dead R."/>
            <person name="Young S."/>
            <person name="Zeng Q."/>
            <person name="Koehrsen M."/>
            <person name="Alvarado L."/>
            <person name="Berlin A."/>
            <person name="Chapman S.B."/>
            <person name="Chen Z."/>
            <person name="Freedman E."/>
            <person name="Gellesch M."/>
            <person name="Goldberg J."/>
            <person name="Griggs A."/>
            <person name="Gujja S."/>
            <person name="Heilman E.R."/>
            <person name="Heiman D."/>
            <person name="Hepburn T."/>
            <person name="Howarth C."/>
            <person name="Jen D."/>
            <person name="Larson L."/>
            <person name="Mehta T."/>
            <person name="Neiman D."/>
            <person name="Pearson M."/>
            <person name="Roberts A."/>
            <person name="Saif S."/>
            <person name="Shea T."/>
            <person name="Shenoy N."/>
            <person name="Sisk P."/>
            <person name="Stolte C."/>
            <person name="Sykes S."/>
            <person name="Walk T."/>
            <person name="White J."/>
            <person name="Yandava C."/>
            <person name="Haas B."/>
            <person name="Nusbaum C."/>
            <person name="Birren B."/>
        </authorList>
    </citation>
    <scope>NUCLEOTIDE SEQUENCE [LARGE SCALE GENOMIC DNA]</scope>
    <source>
        <strain evidence="5">ATCC 64411 / 73-15</strain>
    </source>
</reference>
<evidence type="ECO:0000313" key="5">
    <source>
        <dbReference type="Proteomes" id="UP000011715"/>
    </source>
</evidence>
<dbReference type="EnsemblFungi" id="MAPG_10295T0">
    <property type="protein sequence ID" value="MAPG_10295T0"/>
    <property type="gene ID" value="MAPG_10295"/>
</dbReference>
<reference evidence="3" key="1">
    <citation type="submission" date="2010-05" db="EMBL/GenBank/DDBJ databases">
        <title>The Genome Sequence of Magnaporthe poae strain ATCC 64411.</title>
        <authorList>
            <consortium name="The Broad Institute Genome Sequencing Platform"/>
            <consortium name="Broad Institute Genome Sequencing Center for Infectious Disease"/>
            <person name="Ma L.-J."/>
            <person name="Dead R."/>
            <person name="Young S."/>
            <person name="Zeng Q."/>
            <person name="Koehrsen M."/>
            <person name="Alvarado L."/>
            <person name="Berlin A."/>
            <person name="Chapman S.B."/>
            <person name="Chen Z."/>
            <person name="Freedman E."/>
            <person name="Gellesch M."/>
            <person name="Goldberg J."/>
            <person name="Griggs A."/>
            <person name="Gujja S."/>
            <person name="Heilman E.R."/>
            <person name="Heiman D."/>
            <person name="Hepburn T."/>
            <person name="Howarth C."/>
            <person name="Jen D."/>
            <person name="Larson L."/>
            <person name="Mehta T."/>
            <person name="Neiman D."/>
            <person name="Pearson M."/>
            <person name="Roberts A."/>
            <person name="Saif S."/>
            <person name="Shea T."/>
            <person name="Shenoy N."/>
            <person name="Sisk P."/>
            <person name="Stolte C."/>
            <person name="Sykes S."/>
            <person name="Walk T."/>
            <person name="White J."/>
            <person name="Yandava C."/>
            <person name="Haas B."/>
            <person name="Nusbaum C."/>
            <person name="Birren B."/>
        </authorList>
    </citation>
    <scope>NUCLEOTIDE SEQUENCE</scope>
    <source>
        <strain evidence="3">ATCC 64411</strain>
    </source>
</reference>
<name>A0A0C4EC81_MAGP6</name>
<dbReference type="EMBL" id="GL876975">
    <property type="protein sequence ID" value="KLU90441.1"/>
    <property type="molecule type" value="Genomic_DNA"/>
</dbReference>
<evidence type="ECO:0000259" key="2">
    <source>
        <dbReference type="Pfam" id="PF06985"/>
    </source>
</evidence>